<dbReference type="InterPro" id="IPR029039">
    <property type="entry name" value="Flavoprotein-like_sf"/>
</dbReference>
<dbReference type="InterPro" id="IPR017938">
    <property type="entry name" value="Riboflavin_synthase-like_b-brl"/>
</dbReference>
<evidence type="ECO:0000256" key="4">
    <source>
        <dbReference type="ARBA" id="ARBA00022630"/>
    </source>
</evidence>
<evidence type="ECO:0000256" key="17">
    <source>
        <dbReference type="ARBA" id="ARBA00023221"/>
    </source>
</evidence>
<keyword evidence="5" id="KW-0288">FMN</keyword>
<evidence type="ECO:0000313" key="21">
    <source>
        <dbReference type="EMBL" id="KAK9415448.1"/>
    </source>
</evidence>
<keyword evidence="22" id="KW-1185">Reference proteome</keyword>
<dbReference type="InterPro" id="IPR039261">
    <property type="entry name" value="FNR_nucleotide-bd"/>
</dbReference>
<dbReference type="Pfam" id="PF00175">
    <property type="entry name" value="NAD_binding_1"/>
    <property type="match status" value="1"/>
</dbReference>
<feature type="domain" description="FAD-binding FR-type" evidence="20">
    <location>
        <begin position="294"/>
        <end position="553"/>
    </location>
</feature>
<keyword evidence="13" id="KW-0756">Sterol biosynthesis</keyword>
<evidence type="ECO:0000259" key="19">
    <source>
        <dbReference type="PROSITE" id="PS50902"/>
    </source>
</evidence>
<protein>
    <recommendedName>
        <fullName evidence="18">NADPH--cytochrome P450 reductase</fullName>
        <ecNumber evidence="18">1.6.2.4</ecNumber>
    </recommendedName>
</protein>
<keyword evidence="9 18" id="KW-0521">NADP</keyword>
<evidence type="ECO:0000256" key="8">
    <source>
        <dbReference type="ARBA" id="ARBA00022827"/>
    </source>
</evidence>
<comment type="subcellular location">
    <subcellularLocation>
        <location evidence="18">Endoplasmic reticulum membrane</location>
    </subcellularLocation>
</comment>
<evidence type="ECO:0000256" key="5">
    <source>
        <dbReference type="ARBA" id="ARBA00022643"/>
    </source>
</evidence>
<evidence type="ECO:0000256" key="13">
    <source>
        <dbReference type="ARBA" id="ARBA00023011"/>
    </source>
</evidence>
<evidence type="ECO:0000259" key="20">
    <source>
        <dbReference type="PROSITE" id="PS51384"/>
    </source>
</evidence>
<sequence>MFANATVGTSANIASLEQSDAVRYLTEILDFLLQPHSLLPLIIFFLLLWRIKSTKKTTDGLESTNEKSGAALSALESSPKDAIILFGSQTGTAETYAKRLGRILSQKFAFDTSVTSLEDFPFDQFPQVPAARSPSGHGVLVIFVLATYGDGEPPDNALDFYNELQKHAESSGVALEGLSYAIFGLGNSSYEKFNHQAVEFDTFLSKAGATRLFDVGAGDDNHGTADEDFEGWKEGFVGAVSALPHVQVQSSDLPPPPSWRVEEMTTAEDAVYLGERNPEQLANNGLTVGPFTAQNPYYAPVGNVKQLFSPTCGRHCLHMEFDIGETNLSYETGDHLAIWPVNPEAEIECLIRILGLQSKQSTALRIESIQDSSNACHIPSPTTYESAARYYLDICGPVSRAALGAISYFAPTAEAKDYLSNLSNSKEQFQETVASQNLNLAALLDTASAGAPWVSLPFEVVLDQLQPLRPRHYSISSSSQVSPRKIHITAAIKSEQLVSGHTFKGLTSQYLMSAGDMMATGSCSNTHQLKLPRNKESDVRIAIGTRKSNFRLPSDQSTPIIMIGPGTGVAPFRAFMAEKKAAWTSGTGIGKCVLFTGCRTREEDYMYQEEWEACQAAMGDNFELHVAFSRAQSSKVYVQHLVREEGAALLNLIDHQNAHIYICGDVKMAQDVTATLIQSLAQHRSLSKEKARQFITDMKSNRRFQEDVW</sequence>
<keyword evidence="14" id="KW-0443">Lipid metabolism</keyword>
<dbReference type="InterPro" id="IPR008254">
    <property type="entry name" value="Flavodoxin/NO_synth"/>
</dbReference>
<dbReference type="InterPro" id="IPR001094">
    <property type="entry name" value="Flavdoxin-like"/>
</dbReference>
<gene>
    <name evidence="21" type="ORF">SUNI508_10472</name>
</gene>
<accession>A0ABR2ULD0</accession>
<evidence type="ECO:0000256" key="15">
    <source>
        <dbReference type="ARBA" id="ARBA00023136"/>
    </source>
</evidence>
<reference evidence="21 22" key="1">
    <citation type="journal article" date="2024" name="J. Plant Pathol.">
        <title>Sequence and assembly of the genome of Seiridium unicorne, isolate CBS 538.82, causal agent of cypress canker disease.</title>
        <authorList>
            <person name="Scali E."/>
            <person name="Rocca G.D."/>
            <person name="Danti R."/>
            <person name="Garbelotto M."/>
            <person name="Barberini S."/>
            <person name="Baroncelli R."/>
            <person name="Emiliani G."/>
        </authorList>
    </citation>
    <scope>NUCLEOTIDE SEQUENCE [LARGE SCALE GENOMIC DNA]</scope>
    <source>
        <strain evidence="21 22">BM-138-508</strain>
    </source>
</reference>
<comment type="similarity">
    <text evidence="18">In the C-terminal section; belongs to the flavoprotein pyridine nucleotide cytochrome reductase family.</text>
</comment>
<keyword evidence="7 18" id="KW-0256">Endoplasmic reticulum</keyword>
<keyword evidence="10" id="KW-0752">Steroid biosynthesis</keyword>
<dbReference type="PROSITE" id="PS51384">
    <property type="entry name" value="FAD_FR"/>
    <property type="match status" value="1"/>
</dbReference>
<dbReference type="InterPro" id="IPR017927">
    <property type="entry name" value="FAD-bd_FR_type"/>
</dbReference>
<evidence type="ECO:0000313" key="22">
    <source>
        <dbReference type="Proteomes" id="UP001408356"/>
    </source>
</evidence>
<comment type="cofactor">
    <cofactor evidence="2">
        <name>FAD</name>
        <dbReference type="ChEBI" id="CHEBI:57692"/>
    </cofactor>
</comment>
<dbReference type="InterPro" id="IPR023208">
    <property type="entry name" value="P450R"/>
</dbReference>
<comment type="function">
    <text evidence="18">This enzyme is required for electron transfer from NADP to cytochrome P450.</text>
</comment>
<evidence type="ECO:0000256" key="6">
    <source>
        <dbReference type="ARBA" id="ARBA00022692"/>
    </source>
</evidence>
<keyword evidence="8" id="KW-0274">FAD</keyword>
<dbReference type="InterPro" id="IPR023173">
    <property type="entry name" value="NADPH_Cyt_P450_Rdtase_alpha"/>
</dbReference>
<dbReference type="InterPro" id="IPR003097">
    <property type="entry name" value="CysJ-like_FAD-binding"/>
</dbReference>
<name>A0ABR2ULD0_9PEZI</name>
<keyword evidence="17" id="KW-0753">Steroid metabolism</keyword>
<dbReference type="PANTHER" id="PTHR19384:SF17">
    <property type="entry name" value="NADPH--CYTOCHROME P450 REDUCTASE"/>
    <property type="match status" value="1"/>
</dbReference>
<evidence type="ECO:0000256" key="12">
    <source>
        <dbReference type="ARBA" id="ARBA00023002"/>
    </source>
</evidence>
<keyword evidence="4" id="KW-0285">Flavoprotein</keyword>
<dbReference type="SUPFAM" id="SSF52218">
    <property type="entry name" value="Flavoproteins"/>
    <property type="match status" value="1"/>
</dbReference>
<evidence type="ECO:0000256" key="7">
    <source>
        <dbReference type="ARBA" id="ARBA00022824"/>
    </source>
</evidence>
<dbReference type="InterPro" id="IPR001709">
    <property type="entry name" value="Flavoprot_Pyr_Nucl_cyt_Rdtase"/>
</dbReference>
<evidence type="ECO:0000256" key="10">
    <source>
        <dbReference type="ARBA" id="ARBA00022955"/>
    </source>
</evidence>
<evidence type="ECO:0000256" key="2">
    <source>
        <dbReference type="ARBA" id="ARBA00001974"/>
    </source>
</evidence>
<dbReference type="EC" id="1.6.2.4" evidence="18"/>
<evidence type="ECO:0000256" key="16">
    <source>
        <dbReference type="ARBA" id="ARBA00023166"/>
    </source>
</evidence>
<comment type="cofactor">
    <cofactor evidence="1">
        <name>FMN</name>
        <dbReference type="ChEBI" id="CHEBI:58210"/>
    </cofactor>
</comment>
<dbReference type="InterPro" id="IPR001433">
    <property type="entry name" value="OxRdtase_FAD/NAD-bd"/>
</dbReference>
<keyword evidence="12 18" id="KW-0560">Oxidoreductase</keyword>
<dbReference type="Gene3D" id="1.20.990.10">
    <property type="entry name" value="NADPH-cytochrome p450 Reductase, Chain A, domain 3"/>
    <property type="match status" value="1"/>
</dbReference>
<evidence type="ECO:0000256" key="18">
    <source>
        <dbReference type="PIRNR" id="PIRNR000208"/>
    </source>
</evidence>
<keyword evidence="16" id="KW-1207">Sterol metabolism</keyword>
<comment type="catalytic activity">
    <reaction evidence="18">
        <text>2 oxidized [cytochrome P450] + NADPH = 2 reduced [cytochrome P450] + NADP(+) + H(+)</text>
        <dbReference type="Rhea" id="RHEA:24040"/>
        <dbReference type="Rhea" id="RHEA-COMP:14627"/>
        <dbReference type="Rhea" id="RHEA-COMP:14628"/>
        <dbReference type="ChEBI" id="CHEBI:15378"/>
        <dbReference type="ChEBI" id="CHEBI:55376"/>
        <dbReference type="ChEBI" id="CHEBI:57783"/>
        <dbReference type="ChEBI" id="CHEBI:58349"/>
        <dbReference type="ChEBI" id="CHEBI:60344"/>
        <dbReference type="EC" id="1.6.2.4"/>
    </reaction>
</comment>
<keyword evidence="11" id="KW-1133">Transmembrane helix</keyword>
<evidence type="ECO:0000256" key="9">
    <source>
        <dbReference type="ARBA" id="ARBA00022857"/>
    </source>
</evidence>
<dbReference type="Pfam" id="PF00667">
    <property type="entry name" value="FAD_binding_1"/>
    <property type="match status" value="1"/>
</dbReference>
<dbReference type="PANTHER" id="PTHR19384">
    <property type="entry name" value="NITRIC OXIDE SYNTHASE-RELATED"/>
    <property type="match status" value="1"/>
</dbReference>
<dbReference type="EMBL" id="JARVKF010000416">
    <property type="protein sequence ID" value="KAK9415448.1"/>
    <property type="molecule type" value="Genomic_DNA"/>
</dbReference>
<proteinExistence type="inferred from homology"/>
<dbReference type="Pfam" id="PF00258">
    <property type="entry name" value="Flavodoxin_1"/>
    <property type="match status" value="1"/>
</dbReference>
<keyword evidence="15 18" id="KW-0472">Membrane</keyword>
<feature type="domain" description="Flavodoxin-like" evidence="19">
    <location>
        <begin position="82"/>
        <end position="237"/>
    </location>
</feature>
<dbReference type="PRINTS" id="PR00369">
    <property type="entry name" value="FLAVODOXIN"/>
</dbReference>
<evidence type="ECO:0000256" key="1">
    <source>
        <dbReference type="ARBA" id="ARBA00001917"/>
    </source>
</evidence>
<dbReference type="SUPFAM" id="SSF52343">
    <property type="entry name" value="Ferredoxin reductase-like, C-terminal NADP-linked domain"/>
    <property type="match status" value="1"/>
</dbReference>
<dbReference type="PIRSF" id="PIRSF000208">
    <property type="entry name" value="P450R"/>
    <property type="match status" value="1"/>
</dbReference>
<dbReference type="Proteomes" id="UP001408356">
    <property type="component" value="Unassembled WGS sequence"/>
</dbReference>
<dbReference type="PRINTS" id="PR00371">
    <property type="entry name" value="FPNCR"/>
</dbReference>
<keyword evidence="6" id="KW-0812">Transmembrane</keyword>
<dbReference type="Gene3D" id="2.40.30.10">
    <property type="entry name" value="Translation factors"/>
    <property type="match status" value="1"/>
</dbReference>
<evidence type="ECO:0000256" key="14">
    <source>
        <dbReference type="ARBA" id="ARBA00023098"/>
    </source>
</evidence>
<dbReference type="Gene3D" id="3.40.50.80">
    <property type="entry name" value="Nucleotide-binding domain of ferredoxin-NADP reductase (FNR) module"/>
    <property type="match status" value="1"/>
</dbReference>
<evidence type="ECO:0000256" key="3">
    <source>
        <dbReference type="ARBA" id="ARBA00022516"/>
    </source>
</evidence>
<keyword evidence="3" id="KW-0444">Lipid biosynthesis</keyword>
<organism evidence="21 22">
    <name type="scientific">Seiridium unicorne</name>
    <dbReference type="NCBI Taxonomy" id="138068"/>
    <lineage>
        <taxon>Eukaryota</taxon>
        <taxon>Fungi</taxon>
        <taxon>Dikarya</taxon>
        <taxon>Ascomycota</taxon>
        <taxon>Pezizomycotina</taxon>
        <taxon>Sordariomycetes</taxon>
        <taxon>Xylariomycetidae</taxon>
        <taxon>Amphisphaeriales</taxon>
        <taxon>Sporocadaceae</taxon>
        <taxon>Seiridium</taxon>
    </lineage>
</organism>
<comment type="caution">
    <text evidence="21">The sequence shown here is derived from an EMBL/GenBank/DDBJ whole genome shotgun (WGS) entry which is preliminary data.</text>
</comment>
<dbReference type="SUPFAM" id="SSF63380">
    <property type="entry name" value="Riboflavin synthase domain-like"/>
    <property type="match status" value="1"/>
</dbReference>
<evidence type="ECO:0000256" key="11">
    <source>
        <dbReference type="ARBA" id="ARBA00022989"/>
    </source>
</evidence>
<dbReference type="PROSITE" id="PS50902">
    <property type="entry name" value="FLAVODOXIN_LIKE"/>
    <property type="match status" value="1"/>
</dbReference>
<dbReference type="Gene3D" id="3.40.50.360">
    <property type="match status" value="1"/>
</dbReference>